<evidence type="ECO:0000256" key="1">
    <source>
        <dbReference type="ARBA" id="ARBA00008814"/>
    </source>
</evidence>
<evidence type="ECO:0000256" key="2">
    <source>
        <dbReference type="SAM" id="Phobius"/>
    </source>
</evidence>
<evidence type="ECO:0000259" key="3">
    <source>
        <dbReference type="PROSITE" id="PS50983"/>
    </source>
</evidence>
<name>A0A9Y2AJC2_9FIRM</name>
<keyword evidence="5" id="KW-1185">Reference proteome</keyword>
<dbReference type="PROSITE" id="PS50983">
    <property type="entry name" value="FE_B12_PBP"/>
    <property type="match status" value="1"/>
</dbReference>
<reference evidence="4" key="1">
    <citation type="submission" date="2023-03" db="EMBL/GenBank/DDBJ databases">
        <title>Selenobaculum gbiensis gen. nov. sp. nov., a new bacterium isolated from the gut microbiota of IBD patient.</title>
        <authorList>
            <person name="Yeo S."/>
            <person name="Park H."/>
            <person name="Huh C.S."/>
        </authorList>
    </citation>
    <scope>NUCLEOTIDE SEQUENCE</scope>
    <source>
        <strain evidence="4">ICN-92133</strain>
    </source>
</reference>
<dbReference type="SUPFAM" id="SSF53807">
    <property type="entry name" value="Helical backbone' metal receptor"/>
    <property type="match status" value="1"/>
</dbReference>
<dbReference type="PANTHER" id="PTHR30535">
    <property type="entry name" value="VITAMIN B12-BINDING PROTEIN"/>
    <property type="match status" value="1"/>
</dbReference>
<dbReference type="InterPro" id="IPR050902">
    <property type="entry name" value="ABC_Transporter_SBP"/>
</dbReference>
<keyword evidence="2" id="KW-1133">Transmembrane helix</keyword>
<evidence type="ECO:0000313" key="4">
    <source>
        <dbReference type="EMBL" id="WIW70723.1"/>
    </source>
</evidence>
<comment type="similarity">
    <text evidence="1">Belongs to the bacterial solute-binding protein 8 family.</text>
</comment>
<sequence>MLESTANSSLVRTESECCMNKGLIVVSAILFIAASVLFSGCGNKESLTLGENHSQNLTIIDDNHREVLLANTPERIVVLSPSFLEILDQVQGKVIGRATSQIAQIPKRYKDSAEVGFVYRINSEAVVSLQPDLVIAYKGMHENLLPILEANHIPVIVLNLKTYQDVKRNCELLGLVSGHADLGQDLAKKLDNGVQDAIANVPLVSKKTVILHTTMNDISVETEDSIAGSVAALLHLDLAIKSGDMPIAKMNGMASPDKIVYSMEALVEKDPEVLFITSMGANGGALERIKSEMENNPAWLELRAVKNKQVFFLPEDLFLLNPGLRYPEAVRYMVEQLYPKNESR</sequence>
<dbReference type="GO" id="GO:0071281">
    <property type="term" value="P:cellular response to iron ion"/>
    <property type="evidence" value="ECO:0007669"/>
    <property type="project" value="TreeGrafter"/>
</dbReference>
<dbReference type="InterPro" id="IPR002491">
    <property type="entry name" value="ABC_transptr_periplasmic_BD"/>
</dbReference>
<dbReference type="PANTHER" id="PTHR30535:SF34">
    <property type="entry name" value="MOLYBDATE-BINDING PROTEIN MOLA"/>
    <property type="match status" value="1"/>
</dbReference>
<dbReference type="Proteomes" id="UP001243623">
    <property type="component" value="Chromosome"/>
</dbReference>
<dbReference type="Gene3D" id="3.40.50.1980">
    <property type="entry name" value="Nitrogenase molybdenum iron protein domain"/>
    <property type="match status" value="2"/>
</dbReference>
<keyword evidence="2" id="KW-0472">Membrane</keyword>
<gene>
    <name evidence="4" type="ORF">P3F81_12720</name>
</gene>
<dbReference type="AlphaFoldDB" id="A0A9Y2AJC2"/>
<accession>A0A9Y2AJC2</accession>
<protein>
    <submittedName>
        <fullName evidence="4">ABC transporter substrate-binding protein</fullName>
    </submittedName>
</protein>
<dbReference type="EMBL" id="CP120678">
    <property type="protein sequence ID" value="WIW70723.1"/>
    <property type="molecule type" value="Genomic_DNA"/>
</dbReference>
<feature type="domain" description="Fe/B12 periplasmic-binding" evidence="3">
    <location>
        <begin position="75"/>
        <end position="341"/>
    </location>
</feature>
<evidence type="ECO:0000313" key="5">
    <source>
        <dbReference type="Proteomes" id="UP001243623"/>
    </source>
</evidence>
<dbReference type="KEGG" id="sgbi:P3F81_12720"/>
<feature type="transmembrane region" description="Helical" evidence="2">
    <location>
        <begin position="22"/>
        <end position="40"/>
    </location>
</feature>
<dbReference type="Pfam" id="PF01497">
    <property type="entry name" value="Peripla_BP_2"/>
    <property type="match status" value="1"/>
</dbReference>
<proteinExistence type="inferred from homology"/>
<keyword evidence="2" id="KW-0812">Transmembrane</keyword>
<dbReference type="RefSeq" id="WP_309320492.1">
    <property type="nucleotide sequence ID" value="NZ_CP120678.1"/>
</dbReference>
<organism evidence="4 5">
    <name type="scientific">Selenobaculum gibii</name>
    <dbReference type="NCBI Taxonomy" id="3054208"/>
    <lineage>
        <taxon>Bacteria</taxon>
        <taxon>Bacillati</taxon>
        <taxon>Bacillota</taxon>
        <taxon>Negativicutes</taxon>
        <taxon>Selenomonadales</taxon>
        <taxon>Selenomonadaceae</taxon>
        <taxon>Selenobaculum</taxon>
    </lineage>
</organism>